<evidence type="ECO:0000256" key="3">
    <source>
        <dbReference type="ARBA" id="ARBA00023002"/>
    </source>
</evidence>
<dbReference type="Gene3D" id="3.40.605.10">
    <property type="entry name" value="Aldehyde Dehydrogenase, Chain A, domain 1"/>
    <property type="match status" value="1"/>
</dbReference>
<dbReference type="Proteomes" id="UP000265926">
    <property type="component" value="Unassembled WGS sequence"/>
</dbReference>
<dbReference type="InterPro" id="IPR044148">
    <property type="entry name" value="ALDH_GabD1-like"/>
</dbReference>
<dbReference type="PROSITE" id="PS00070">
    <property type="entry name" value="ALDEHYDE_DEHYDR_CYS"/>
    <property type="match status" value="1"/>
</dbReference>
<keyword evidence="2" id="KW-0521">NADP</keyword>
<dbReference type="GO" id="GO:0004030">
    <property type="term" value="F:aldehyde dehydrogenase [NAD(P)+] activity"/>
    <property type="evidence" value="ECO:0007669"/>
    <property type="project" value="InterPro"/>
</dbReference>
<keyword evidence="3" id="KW-0560">Oxidoreductase</keyword>
<dbReference type="RefSeq" id="WP_119437582.1">
    <property type="nucleotide sequence ID" value="NZ_QWGR01000004.1"/>
</dbReference>
<reference evidence="5 6" key="1">
    <citation type="submission" date="2018-08" db="EMBL/GenBank/DDBJ databases">
        <title>Pallidiluteibacterium maritimus gen. nov., sp. nov., isolated from coastal sediment.</title>
        <authorList>
            <person name="Zhou L.Y."/>
        </authorList>
    </citation>
    <scope>NUCLEOTIDE SEQUENCE [LARGE SCALE GENOMIC DNA]</scope>
    <source>
        <strain evidence="5 6">XSD2</strain>
    </source>
</reference>
<dbReference type="OrthoDB" id="9762913at2"/>
<dbReference type="InterPro" id="IPR016161">
    <property type="entry name" value="Ald_DH/histidinol_DH"/>
</dbReference>
<gene>
    <name evidence="5" type="ORF">D1614_09005</name>
</gene>
<dbReference type="CDD" id="cd07100">
    <property type="entry name" value="ALDH_SSADH1_GabD1"/>
    <property type="match status" value="1"/>
</dbReference>
<dbReference type="PANTHER" id="PTHR43217:SF1">
    <property type="entry name" value="SUCCINATE SEMIALDEHYDE DEHYDROGENASE [NAD(P)+] SAD"/>
    <property type="match status" value="1"/>
</dbReference>
<feature type="domain" description="Aldehyde dehydrogenase" evidence="4">
    <location>
        <begin position="3"/>
        <end position="451"/>
    </location>
</feature>
<name>A0A399T1J4_9BACT</name>
<dbReference type="Pfam" id="PF00171">
    <property type="entry name" value="Aldedh"/>
    <property type="match status" value="1"/>
</dbReference>
<dbReference type="InterPro" id="IPR016162">
    <property type="entry name" value="Ald_DH_N"/>
</dbReference>
<evidence type="ECO:0000259" key="4">
    <source>
        <dbReference type="Pfam" id="PF00171"/>
    </source>
</evidence>
<sequence>MLQSVNPTTGEVVKTYEAHTSEGTEKIINAVDKTWHHWRSTSFMFRSQLMQNLSGLLKSKREELAFLMALEMGKVKQEGMAEIDKCAWACDYYAANAESFLENEPIPTEAFKSYVSYQPIGTVLGIMPWNFPFWQVFRFVAPTLMAGNTAVLKHASNVPGCAIAIEELFREAGFPENVFRTLLIGSKQVEKVIRHKAIKAVSITGSTPAGKSVAAIAGSELKKCVLELGGSDPYIILEDADMELAAQKCAAGRLLNAGQSCIGAKRFIVEEKVYAHFLELFTHEMSAAVFGDPFDEDTTMGPLARFDLRDELHQQVVASVEKGAEVIIGGEIPQIKGAFYPPTILENVKPGMPAYDEELFGPVASVIKVKDLQEAVKVANDTEFGLGAAIFTANRSKGENIAEMRLEAGACFVNDFVKSDPRLPFGGIKTSGFGRELSVHGIKEFTNIKTVVVK</sequence>
<dbReference type="Gene3D" id="3.40.309.10">
    <property type="entry name" value="Aldehyde Dehydrogenase, Chain A, domain 2"/>
    <property type="match status" value="1"/>
</dbReference>
<evidence type="ECO:0000256" key="2">
    <source>
        <dbReference type="ARBA" id="ARBA00022857"/>
    </source>
</evidence>
<dbReference type="SUPFAM" id="SSF53720">
    <property type="entry name" value="ALDH-like"/>
    <property type="match status" value="1"/>
</dbReference>
<comment type="caution">
    <text evidence="5">The sequence shown here is derived from an EMBL/GenBank/DDBJ whole genome shotgun (WGS) entry which is preliminary data.</text>
</comment>
<proteinExistence type="inferred from homology"/>
<dbReference type="InterPro" id="IPR015590">
    <property type="entry name" value="Aldehyde_DH_dom"/>
</dbReference>
<dbReference type="EMBL" id="QWGR01000004">
    <property type="protein sequence ID" value="RIJ48662.1"/>
    <property type="molecule type" value="Genomic_DNA"/>
</dbReference>
<evidence type="ECO:0000313" key="5">
    <source>
        <dbReference type="EMBL" id="RIJ48662.1"/>
    </source>
</evidence>
<protein>
    <submittedName>
        <fullName evidence="5">NAD-dependent succinate-semialdehyde dehydrogenase</fullName>
    </submittedName>
</protein>
<keyword evidence="6" id="KW-1185">Reference proteome</keyword>
<evidence type="ECO:0000256" key="1">
    <source>
        <dbReference type="ARBA" id="ARBA00009986"/>
    </source>
</evidence>
<organism evidence="5 6">
    <name type="scientific">Maribellus luteus</name>
    <dbReference type="NCBI Taxonomy" id="2305463"/>
    <lineage>
        <taxon>Bacteria</taxon>
        <taxon>Pseudomonadati</taxon>
        <taxon>Bacteroidota</taxon>
        <taxon>Bacteroidia</taxon>
        <taxon>Marinilabiliales</taxon>
        <taxon>Prolixibacteraceae</taxon>
        <taxon>Maribellus</taxon>
    </lineage>
</organism>
<evidence type="ECO:0000313" key="6">
    <source>
        <dbReference type="Proteomes" id="UP000265926"/>
    </source>
</evidence>
<dbReference type="AlphaFoldDB" id="A0A399T1J4"/>
<dbReference type="PANTHER" id="PTHR43217">
    <property type="entry name" value="SUCCINATE SEMIALDEHYDE DEHYDROGENASE [NAD(P)+] SAD"/>
    <property type="match status" value="1"/>
</dbReference>
<accession>A0A399T1J4</accession>
<dbReference type="FunFam" id="3.40.309.10:FF:000010">
    <property type="entry name" value="Gamma-aminobutyraldehyde dehydrogenase"/>
    <property type="match status" value="1"/>
</dbReference>
<dbReference type="InterPro" id="IPR016160">
    <property type="entry name" value="Ald_DH_CS_CYS"/>
</dbReference>
<dbReference type="InterPro" id="IPR016163">
    <property type="entry name" value="Ald_DH_C"/>
</dbReference>
<dbReference type="InterPro" id="IPR047110">
    <property type="entry name" value="GABD/Sad-like"/>
</dbReference>
<dbReference type="GO" id="GO:0004777">
    <property type="term" value="F:succinate-semialdehyde dehydrogenase (NAD+) activity"/>
    <property type="evidence" value="ECO:0007669"/>
    <property type="project" value="TreeGrafter"/>
</dbReference>
<dbReference type="FunFam" id="3.40.605.10:FF:000012">
    <property type="entry name" value="NAD-dependent succinate-semialdehyde dehydrogenase"/>
    <property type="match status" value="1"/>
</dbReference>
<comment type="similarity">
    <text evidence="1">Belongs to the aldehyde dehydrogenase family.</text>
</comment>